<reference evidence="3" key="1">
    <citation type="submission" date="2019-08" db="EMBL/GenBank/DDBJ databases">
        <title>The genome of the North American firefly Photinus pyralis.</title>
        <authorList>
            <consortium name="Photinus pyralis genome working group"/>
            <person name="Fallon T.R."/>
            <person name="Sander Lower S.E."/>
            <person name="Weng J.-K."/>
        </authorList>
    </citation>
    <scope>NUCLEOTIDE SEQUENCE</scope>
    <source>
        <strain evidence="3">TRF0915ILg1</strain>
        <tissue evidence="3">Whole body</tissue>
    </source>
</reference>
<feature type="domain" description="PPAF-2-like Clip" evidence="2">
    <location>
        <begin position="34"/>
        <end position="75"/>
    </location>
</feature>
<evidence type="ECO:0000313" key="4">
    <source>
        <dbReference type="Proteomes" id="UP000801492"/>
    </source>
</evidence>
<dbReference type="Pfam" id="PF18322">
    <property type="entry name" value="CLIP_1"/>
    <property type="match status" value="1"/>
</dbReference>
<feature type="chain" id="PRO_5035451930" description="PPAF-2-like Clip domain-containing protein" evidence="1">
    <location>
        <begin position="19"/>
        <end position="148"/>
    </location>
</feature>
<proteinExistence type="predicted"/>
<accession>A0A8K0GPF7</accession>
<evidence type="ECO:0000256" key="1">
    <source>
        <dbReference type="SAM" id="SignalP"/>
    </source>
</evidence>
<dbReference type="InterPro" id="IPR041515">
    <property type="entry name" value="PPAF-2-like_Clip"/>
</dbReference>
<feature type="signal peptide" evidence="1">
    <location>
        <begin position="1"/>
        <end position="18"/>
    </location>
</feature>
<dbReference type="EMBL" id="VTPC01000634">
    <property type="protein sequence ID" value="KAF2904963.1"/>
    <property type="molecule type" value="Genomic_DNA"/>
</dbReference>
<keyword evidence="1" id="KW-0732">Signal</keyword>
<organism evidence="3 4">
    <name type="scientific">Ignelater luminosus</name>
    <name type="common">Cucubano</name>
    <name type="synonym">Pyrophorus luminosus</name>
    <dbReference type="NCBI Taxonomy" id="2038154"/>
    <lineage>
        <taxon>Eukaryota</taxon>
        <taxon>Metazoa</taxon>
        <taxon>Ecdysozoa</taxon>
        <taxon>Arthropoda</taxon>
        <taxon>Hexapoda</taxon>
        <taxon>Insecta</taxon>
        <taxon>Pterygota</taxon>
        <taxon>Neoptera</taxon>
        <taxon>Endopterygota</taxon>
        <taxon>Coleoptera</taxon>
        <taxon>Polyphaga</taxon>
        <taxon>Elateriformia</taxon>
        <taxon>Elateroidea</taxon>
        <taxon>Elateridae</taxon>
        <taxon>Agrypninae</taxon>
        <taxon>Pyrophorini</taxon>
        <taxon>Ignelater</taxon>
    </lineage>
</organism>
<dbReference type="AlphaFoldDB" id="A0A8K0GPF7"/>
<sequence length="148" mass="16465">MNQFLVLLIASAIVTVFASEEKTEKCGEGKDKGIHKCVPYYQCDPASLTIIGSGAEDYDIRIPDNCDDYLQMCCEVDKITETTTTIRTSTEEENTAKCGEGEDEGIHKCVPYYTCDKGSSTSSYTCENYLDFCCKVNKVRDVNTKTTK</sequence>
<protein>
    <recommendedName>
        <fullName evidence="2">PPAF-2-like Clip domain-containing protein</fullName>
    </recommendedName>
</protein>
<keyword evidence="4" id="KW-1185">Reference proteome</keyword>
<name>A0A8K0GPF7_IGNLU</name>
<dbReference type="Proteomes" id="UP000801492">
    <property type="component" value="Unassembled WGS sequence"/>
</dbReference>
<dbReference type="OrthoDB" id="6777673at2759"/>
<evidence type="ECO:0000259" key="2">
    <source>
        <dbReference type="Pfam" id="PF18322"/>
    </source>
</evidence>
<comment type="caution">
    <text evidence="3">The sequence shown here is derived from an EMBL/GenBank/DDBJ whole genome shotgun (WGS) entry which is preliminary data.</text>
</comment>
<evidence type="ECO:0000313" key="3">
    <source>
        <dbReference type="EMBL" id="KAF2904963.1"/>
    </source>
</evidence>
<gene>
    <name evidence="3" type="ORF">ILUMI_01206</name>
</gene>